<dbReference type="SUPFAM" id="SSF47240">
    <property type="entry name" value="Ferritin-like"/>
    <property type="match status" value="1"/>
</dbReference>
<keyword evidence="3" id="KW-1185">Reference proteome</keyword>
<protein>
    <submittedName>
        <fullName evidence="2">Ferritin-like protein</fullName>
    </submittedName>
</protein>
<evidence type="ECO:0000313" key="3">
    <source>
        <dbReference type="Proteomes" id="UP000661112"/>
    </source>
</evidence>
<dbReference type="InterPro" id="IPR012347">
    <property type="entry name" value="Ferritin-like"/>
</dbReference>
<dbReference type="PANTHER" id="PTHR34400:SF4">
    <property type="entry name" value="MEMBRANE PROTEIN"/>
    <property type="match status" value="1"/>
</dbReference>
<evidence type="ECO:0000313" key="2">
    <source>
        <dbReference type="EMBL" id="MBD2502103.1"/>
    </source>
</evidence>
<evidence type="ECO:0000259" key="1">
    <source>
        <dbReference type="Pfam" id="PF12902"/>
    </source>
</evidence>
<dbReference type="Pfam" id="PF12902">
    <property type="entry name" value="Ferritin-like"/>
    <property type="match status" value="1"/>
</dbReference>
<dbReference type="RefSeq" id="WP_190474023.1">
    <property type="nucleotide sequence ID" value="NZ_JACJSG010000020.1"/>
</dbReference>
<dbReference type="Gene3D" id="1.20.1260.10">
    <property type="match status" value="1"/>
</dbReference>
<dbReference type="Proteomes" id="UP000661112">
    <property type="component" value="Unassembled WGS sequence"/>
</dbReference>
<sequence length="359" mass="40167">MLKIHTSVLKGIFQASGPAKLYSYLQSAIQLEHSTIPLYLTGLYSIKLGSNQDAYNIILSVVIEEMLHMTIAANVLNAIGGRPIINQPGFIPSYPGPLPMNIGDLRVNLAPLSKDVLFDTFMKIEEPEHPINFPVKRLLAEEAPSYATIGQFYQAIIEKLQELGPKSMIGNPALQVVNDQWFPLDQLFPIRTLDDAVRGLELIVQQGEGTQKSPLDPEGEFAHYYRFAEIYYGRRLRPDSTTPEGYSYSGDPISLDQDNIWDLVENSKAKMYKPGTMARRLVDQFNYSYTSLLNSLHETFNGKPDSLNTGIGIMIELKLQAQKMTEKQIESTDLNDGVSPKGRVGKYLAPSFEYALVND</sequence>
<dbReference type="CDD" id="cd00657">
    <property type="entry name" value="Ferritin_like"/>
    <property type="match status" value="1"/>
</dbReference>
<name>A0ABR8D8L7_9NOST</name>
<dbReference type="InterPro" id="IPR009078">
    <property type="entry name" value="Ferritin-like_SF"/>
</dbReference>
<accession>A0ABR8D8L7</accession>
<comment type="caution">
    <text evidence="2">The sequence shown here is derived from an EMBL/GenBank/DDBJ whole genome shotgun (WGS) entry which is preliminary data.</text>
</comment>
<feature type="domain" description="Iminophenyl-pyruvate dimer synthase" evidence="1">
    <location>
        <begin position="25"/>
        <end position="231"/>
    </location>
</feature>
<gene>
    <name evidence="2" type="ORF">H6G83_16035</name>
</gene>
<reference evidence="2 3" key="1">
    <citation type="journal article" date="2020" name="ISME J.">
        <title>Comparative genomics reveals insights into cyanobacterial evolution and habitat adaptation.</title>
        <authorList>
            <person name="Chen M.Y."/>
            <person name="Teng W.K."/>
            <person name="Zhao L."/>
            <person name="Hu C.X."/>
            <person name="Zhou Y.K."/>
            <person name="Han B.P."/>
            <person name="Song L.R."/>
            <person name="Shu W.S."/>
        </authorList>
    </citation>
    <scope>NUCLEOTIDE SEQUENCE [LARGE SCALE GENOMIC DNA]</scope>
    <source>
        <strain evidence="2 3">FACHB-119</strain>
    </source>
</reference>
<dbReference type="InterPro" id="IPR026820">
    <property type="entry name" value="VioB/RebD_dom"/>
</dbReference>
<proteinExistence type="predicted"/>
<dbReference type="EMBL" id="JACJSG010000020">
    <property type="protein sequence ID" value="MBD2502103.1"/>
    <property type="molecule type" value="Genomic_DNA"/>
</dbReference>
<dbReference type="PANTHER" id="PTHR34400">
    <property type="match status" value="1"/>
</dbReference>
<organism evidence="2 3">
    <name type="scientific">Anabaena azotica FACHB-119</name>
    <dbReference type="NCBI Taxonomy" id="947527"/>
    <lineage>
        <taxon>Bacteria</taxon>
        <taxon>Bacillati</taxon>
        <taxon>Cyanobacteriota</taxon>
        <taxon>Cyanophyceae</taxon>
        <taxon>Nostocales</taxon>
        <taxon>Nostocaceae</taxon>
        <taxon>Anabaena</taxon>
        <taxon>Anabaena azotica</taxon>
    </lineage>
</organism>